<dbReference type="AlphaFoldDB" id="A0A5B7TQA8"/>
<evidence type="ECO:0000259" key="6">
    <source>
        <dbReference type="PROSITE" id="PS50109"/>
    </source>
</evidence>
<proteinExistence type="predicted"/>
<dbReference type="Proteomes" id="UP000306229">
    <property type="component" value="Chromosome"/>
</dbReference>
<reference evidence="7 8" key="1">
    <citation type="submission" date="2019-05" db="EMBL/GenBank/DDBJ databases">
        <title>Algicella ahnfeltiae gen. nov., sp. nov., a novel marine bacterium of the family Flavobacteriaceae isolated from a red alga.</title>
        <authorList>
            <person name="Nedashkovskaya O.I."/>
            <person name="Kukhlevskiy A.D."/>
            <person name="Kim S.-G."/>
            <person name="Zhukova N.V."/>
            <person name="Mikhailov V.V."/>
        </authorList>
    </citation>
    <scope>NUCLEOTIDE SEQUENCE [LARGE SCALE GENOMIC DNA]</scope>
    <source>
        <strain evidence="7 8">10Alg115</strain>
    </source>
</reference>
<evidence type="ECO:0000313" key="7">
    <source>
        <dbReference type="EMBL" id="QCX38450.1"/>
    </source>
</evidence>
<accession>A0A5B7TQA8</accession>
<dbReference type="InterPro" id="IPR036097">
    <property type="entry name" value="HisK_dim/P_sf"/>
</dbReference>
<dbReference type="Pfam" id="PF02518">
    <property type="entry name" value="HATPase_c"/>
    <property type="match status" value="1"/>
</dbReference>
<dbReference type="CDD" id="cd00082">
    <property type="entry name" value="HisKA"/>
    <property type="match status" value="1"/>
</dbReference>
<dbReference type="SMART" id="SM00388">
    <property type="entry name" value="HisKA"/>
    <property type="match status" value="1"/>
</dbReference>
<dbReference type="KEGG" id="fbe:FF125_08415"/>
<dbReference type="SUPFAM" id="SSF50998">
    <property type="entry name" value="Quinoprotein alcohol dehydrogenase-like"/>
    <property type="match status" value="1"/>
</dbReference>
<dbReference type="Pfam" id="PF07495">
    <property type="entry name" value="Y_Y_Y"/>
    <property type="match status" value="1"/>
</dbReference>
<dbReference type="SUPFAM" id="SSF55874">
    <property type="entry name" value="ATPase domain of HSP90 chaperone/DNA topoisomerase II/histidine kinase"/>
    <property type="match status" value="1"/>
</dbReference>
<evidence type="ECO:0000256" key="3">
    <source>
        <dbReference type="ARBA" id="ARBA00022553"/>
    </source>
</evidence>
<evidence type="ECO:0000256" key="5">
    <source>
        <dbReference type="SAM" id="Phobius"/>
    </source>
</evidence>
<protein>
    <recommendedName>
        <fullName evidence="2">histidine kinase</fullName>
        <ecNumber evidence="2">2.7.13.3</ecNumber>
    </recommendedName>
</protein>
<dbReference type="EC" id="2.7.13.3" evidence="2"/>
<keyword evidence="8" id="KW-1185">Reference proteome</keyword>
<organism evidence="7 8">
    <name type="scientific">Aureibaculum algae</name>
    <dbReference type="NCBI Taxonomy" id="2584122"/>
    <lineage>
        <taxon>Bacteria</taxon>
        <taxon>Pseudomonadati</taxon>
        <taxon>Bacteroidota</taxon>
        <taxon>Flavobacteriia</taxon>
        <taxon>Flavobacteriales</taxon>
        <taxon>Flavobacteriaceae</taxon>
        <taxon>Aureibaculum</taxon>
    </lineage>
</organism>
<dbReference type="InterPro" id="IPR011123">
    <property type="entry name" value="Y_Y_Y"/>
</dbReference>
<dbReference type="PANTHER" id="PTHR43065">
    <property type="entry name" value="SENSOR HISTIDINE KINASE"/>
    <property type="match status" value="1"/>
</dbReference>
<feature type="coiled-coil region" evidence="4">
    <location>
        <begin position="933"/>
        <end position="964"/>
    </location>
</feature>
<name>A0A5B7TQA8_9FLAO</name>
<dbReference type="PRINTS" id="PR00344">
    <property type="entry name" value="BCTRLSENSOR"/>
</dbReference>
<dbReference type="InterPro" id="IPR013783">
    <property type="entry name" value="Ig-like_fold"/>
</dbReference>
<dbReference type="Gene3D" id="3.30.565.10">
    <property type="entry name" value="Histidine kinase-like ATPase, C-terminal domain"/>
    <property type="match status" value="1"/>
</dbReference>
<dbReference type="InterPro" id="IPR003661">
    <property type="entry name" value="HisK_dim/P_dom"/>
</dbReference>
<evidence type="ECO:0000256" key="4">
    <source>
        <dbReference type="SAM" id="Coils"/>
    </source>
</evidence>
<dbReference type="InterPro" id="IPR011110">
    <property type="entry name" value="Reg_prop"/>
</dbReference>
<dbReference type="InterPro" id="IPR015943">
    <property type="entry name" value="WD40/YVTN_repeat-like_dom_sf"/>
</dbReference>
<dbReference type="InterPro" id="IPR005467">
    <property type="entry name" value="His_kinase_dom"/>
</dbReference>
<dbReference type="PROSITE" id="PS50109">
    <property type="entry name" value="HIS_KIN"/>
    <property type="match status" value="1"/>
</dbReference>
<dbReference type="PANTHER" id="PTHR43065:SF42">
    <property type="entry name" value="TWO-COMPONENT SENSOR PPRA"/>
    <property type="match status" value="1"/>
</dbReference>
<dbReference type="Gene3D" id="2.60.40.10">
    <property type="entry name" value="Immunoglobulins"/>
    <property type="match status" value="1"/>
</dbReference>
<dbReference type="InterPro" id="IPR036890">
    <property type="entry name" value="HATPase_C_sf"/>
</dbReference>
<keyword evidence="5" id="KW-0472">Membrane</keyword>
<keyword evidence="5" id="KW-0812">Transmembrane</keyword>
<dbReference type="Gene3D" id="1.10.287.130">
    <property type="match status" value="1"/>
</dbReference>
<evidence type="ECO:0000256" key="1">
    <source>
        <dbReference type="ARBA" id="ARBA00000085"/>
    </source>
</evidence>
<dbReference type="OrthoDB" id="9809670at2"/>
<dbReference type="SMART" id="SM00387">
    <property type="entry name" value="HATPase_c"/>
    <property type="match status" value="1"/>
</dbReference>
<dbReference type="SUPFAM" id="SSF63825">
    <property type="entry name" value="YWTD domain"/>
    <property type="match status" value="1"/>
</dbReference>
<dbReference type="Pfam" id="PF07494">
    <property type="entry name" value="Reg_prop"/>
    <property type="match status" value="2"/>
</dbReference>
<sequence>MKTNLIMKRYIFLMCLVFGLVVISCQKNSKSETDTTIGDYKAPETIPLKFTESEPFEWETVTNDSLTTPVTYSLNVDALPSKPFELNQFKPLETPMKEYDLDWDNFPTAPVKFDSVAFTVTTAPIKRPKITKMKQPGIMDGTNANLLQLSVNEGFVNNDITSFLETKDGAIWIGTAQSSLMRYDGENTFTYDYPNVYAMTFDQQGRLWLMRPGARVVTVLDFKKDIAYTILPNNGQIQGLDVVCDYTGTLYIACFQNELYRIDPELQNLQKINNEGNIRSWKLLQDRNDNLWFAADKKIVVIDKERKELKTINRIANYEFNNSVWDIKEVQSGDIWLSVPFNDDSESPIALGVSLKNNKISILNKETGYNVIGRSIEEDNEGNLWIFGDVEAFVLSKNKNTYKTIDLNSKLQGRDRLTRPLKRKDGSLWIATTDKGVVIANEHTLNTTYFDTSTGLIGDQVWDIEEDSSGELWLGTNNGINIIDPQKNTIKSITKEQLHFLGNGNSTINYLKQISKDTYFWKNGAGFSIYDRQRNKMTQYASNANVVLEVLGFAKSDDHTFWIYTPEGLYVYDIEFNSLKKLTSKTDPDILKTQFGAELVYDGNELLWIPTFNRGLAEVNLKNNTIRYLNKKQGLSHNNTGVASFSKEDELWVTTLNGIAILNLEQNTLTNLREENGLVPSEMYDLIERGDIMYGASVNGLIPIDKLTAKNTNKGFYTFNGGLGFKSNDYLSGSSKFLKNGQFWAGVVNSSDEFRLLIMNAAPKPDSTLSTVYISKMYVRDEDPGFKYKVRTDSLNNKILSYANATNMKWDSIKHPYNIPTNLVLPFDQNSLSFSYASSDVFNRDQLTYRFILEGEDEDWTYADTKTKTKNYYNLKPGEYTFKVASRSFTKQWSTPDMFNFSISPPWWQTWWAYLLFGLIAAGILRIYIAFRAKKLKKENKFLEEKVKERTNELEASIEDLKATQLQLIQSEKMASLGELTAGIAHEIQNPLNFVNNFSEVSIELFDEMNYEMDKEDLAEAKFIAKNIKQNLEKINHHGKRADNIVKGMLQHSRNSSGTKEPTDINALADEYLRLAYHGLRAKDKSFNATLVTNFDDSIGRIDLIPQDIGRVILNLITNAFYTVDEKKKSGIANYEPKVSVSTKQLKNQIVITVKDNGNGIPKHVLDKIYQPFFTTKPTGQGTGLGLSMSYDIVKAHSGELKVETKDGEGSKFSIIFTNTTTLSK</sequence>
<dbReference type="SUPFAM" id="SSF47384">
    <property type="entry name" value="Homodimeric domain of signal transducing histidine kinase"/>
    <property type="match status" value="1"/>
</dbReference>
<dbReference type="EMBL" id="CP040749">
    <property type="protein sequence ID" value="QCX38450.1"/>
    <property type="molecule type" value="Genomic_DNA"/>
</dbReference>
<dbReference type="Gene3D" id="2.130.10.10">
    <property type="entry name" value="YVTN repeat-like/Quinoprotein amine dehydrogenase"/>
    <property type="match status" value="2"/>
</dbReference>
<feature type="transmembrane region" description="Helical" evidence="5">
    <location>
        <begin position="911"/>
        <end position="931"/>
    </location>
</feature>
<keyword evidence="3" id="KW-0597">Phosphoprotein</keyword>
<dbReference type="InterPro" id="IPR004358">
    <property type="entry name" value="Sig_transdc_His_kin-like_C"/>
</dbReference>
<gene>
    <name evidence="7" type="ORF">FF125_08415</name>
</gene>
<dbReference type="InterPro" id="IPR003594">
    <property type="entry name" value="HATPase_dom"/>
</dbReference>
<evidence type="ECO:0000313" key="8">
    <source>
        <dbReference type="Proteomes" id="UP000306229"/>
    </source>
</evidence>
<keyword evidence="5" id="KW-1133">Transmembrane helix</keyword>
<dbReference type="InterPro" id="IPR011047">
    <property type="entry name" value="Quinoprotein_ADH-like_sf"/>
</dbReference>
<keyword evidence="4" id="KW-0175">Coiled coil</keyword>
<dbReference type="PROSITE" id="PS51257">
    <property type="entry name" value="PROKAR_LIPOPROTEIN"/>
    <property type="match status" value="1"/>
</dbReference>
<feature type="domain" description="Histidine kinase" evidence="6">
    <location>
        <begin position="983"/>
        <end position="1221"/>
    </location>
</feature>
<evidence type="ECO:0000256" key="2">
    <source>
        <dbReference type="ARBA" id="ARBA00012438"/>
    </source>
</evidence>
<dbReference type="GO" id="GO:0000155">
    <property type="term" value="F:phosphorelay sensor kinase activity"/>
    <property type="evidence" value="ECO:0007669"/>
    <property type="project" value="InterPro"/>
</dbReference>
<comment type="catalytic activity">
    <reaction evidence="1">
        <text>ATP + protein L-histidine = ADP + protein N-phospho-L-histidine.</text>
        <dbReference type="EC" id="2.7.13.3"/>
    </reaction>
</comment>